<organism evidence="2">
    <name type="scientific">Tanacetum cinerariifolium</name>
    <name type="common">Dalmatian daisy</name>
    <name type="synonym">Chrysanthemum cinerariifolium</name>
    <dbReference type="NCBI Taxonomy" id="118510"/>
    <lineage>
        <taxon>Eukaryota</taxon>
        <taxon>Viridiplantae</taxon>
        <taxon>Streptophyta</taxon>
        <taxon>Embryophyta</taxon>
        <taxon>Tracheophyta</taxon>
        <taxon>Spermatophyta</taxon>
        <taxon>Magnoliopsida</taxon>
        <taxon>eudicotyledons</taxon>
        <taxon>Gunneridae</taxon>
        <taxon>Pentapetalae</taxon>
        <taxon>asterids</taxon>
        <taxon>campanulids</taxon>
        <taxon>Asterales</taxon>
        <taxon>Asteraceae</taxon>
        <taxon>Asteroideae</taxon>
        <taxon>Anthemideae</taxon>
        <taxon>Anthemidinae</taxon>
        <taxon>Tanacetum</taxon>
    </lineage>
</organism>
<feature type="region of interest" description="Disordered" evidence="1">
    <location>
        <begin position="254"/>
        <end position="317"/>
    </location>
</feature>
<dbReference type="EMBL" id="BKCJ010005961">
    <property type="protein sequence ID" value="GEU69579.1"/>
    <property type="molecule type" value="Genomic_DNA"/>
</dbReference>
<feature type="compositionally biased region" description="Acidic residues" evidence="1">
    <location>
        <begin position="294"/>
        <end position="305"/>
    </location>
</feature>
<reference evidence="2" key="1">
    <citation type="journal article" date="2019" name="Sci. Rep.">
        <title>Draft genome of Tanacetum cinerariifolium, the natural source of mosquito coil.</title>
        <authorList>
            <person name="Yamashiro T."/>
            <person name="Shiraishi A."/>
            <person name="Satake H."/>
            <person name="Nakayama K."/>
        </authorList>
    </citation>
    <scope>NUCLEOTIDE SEQUENCE</scope>
</reference>
<gene>
    <name evidence="2" type="ORF">Tci_041557</name>
</gene>
<proteinExistence type="predicted"/>
<name>A0A6L2M814_TANCI</name>
<feature type="compositionally biased region" description="Basic and acidic residues" evidence="1">
    <location>
        <begin position="284"/>
        <end position="293"/>
    </location>
</feature>
<accession>A0A6L2M814</accession>
<evidence type="ECO:0000256" key="1">
    <source>
        <dbReference type="SAM" id="MobiDB-lite"/>
    </source>
</evidence>
<sequence>MAQQVIPAAQLFPKFQGIRRYVPAVYLQQFWKIVHKVPDTKDTMRFKLDTQEITYTMDMFRDTLKLPVETPDNPFVTPITIKTIESLMQTVGYEGVVDKKKNVIQYHQFIKLIIVDLIEKYPSIPRRHDEDYHSIKDDTLLKYEPVLFEVDILMNQPQPVVPKEHIGLHLDPIGYLPLLLLVLRGRRGSKVMIKSDEMAEATILSLTLHTTALTAKAQKNITKVQEKLDKEEIKGMVEGEEDEESYASEFANSMLNNNVDDSGTRIEPGSHKEHPENVNDDVEEIAKEKKDDETEKENEDDDVEKTDEVVREKDNDEVSMGSMEFRNKKIQTPIPTPTRSPRKDLSSDKIISKELTTTVSLTTATTSKDSSIHKKRSISYKTQILLGSIVGMCRRHGQFRSHINNKFVTHELFMGKIREVLDHYNMVVPKMTFAKTNEMIKEEMPHLVNLAVKKDCEVDPINVPKLISKKFATHGPKMIEELFKKHIQNTTLNFYPTTSSSTAKKSTVDLQQQLYLNMKTKPQDQAADLKLWEILKANF</sequence>
<feature type="compositionally biased region" description="Basic and acidic residues" evidence="1">
    <location>
        <begin position="306"/>
        <end position="316"/>
    </location>
</feature>
<protein>
    <submittedName>
        <fullName evidence="2">Uncharacterized protein</fullName>
    </submittedName>
</protein>
<feature type="compositionally biased region" description="Basic and acidic residues" evidence="1">
    <location>
        <begin position="262"/>
        <end position="277"/>
    </location>
</feature>
<dbReference type="AlphaFoldDB" id="A0A6L2M814"/>
<comment type="caution">
    <text evidence="2">The sequence shown here is derived from an EMBL/GenBank/DDBJ whole genome shotgun (WGS) entry which is preliminary data.</text>
</comment>
<evidence type="ECO:0000313" key="2">
    <source>
        <dbReference type="EMBL" id="GEU69579.1"/>
    </source>
</evidence>